<dbReference type="Proteomes" id="UP000011715">
    <property type="component" value="Unassembled WGS sequence"/>
</dbReference>
<evidence type="ECO:0000313" key="3">
    <source>
        <dbReference type="EnsemblFungi" id="MAPG_09453T0"/>
    </source>
</evidence>
<evidence type="ECO:0000256" key="1">
    <source>
        <dbReference type="SAM" id="SignalP"/>
    </source>
</evidence>
<accession>A0A0C4EA01</accession>
<dbReference type="AlphaFoldDB" id="A0A0C4EA01"/>
<reference evidence="2" key="1">
    <citation type="submission" date="2010-05" db="EMBL/GenBank/DDBJ databases">
        <title>The Genome Sequence of Magnaporthe poae strain ATCC 64411.</title>
        <authorList>
            <consortium name="The Broad Institute Genome Sequencing Platform"/>
            <consortium name="Broad Institute Genome Sequencing Center for Infectious Disease"/>
            <person name="Ma L.-J."/>
            <person name="Dead R."/>
            <person name="Young S."/>
            <person name="Zeng Q."/>
            <person name="Koehrsen M."/>
            <person name="Alvarado L."/>
            <person name="Berlin A."/>
            <person name="Chapman S.B."/>
            <person name="Chen Z."/>
            <person name="Freedman E."/>
            <person name="Gellesch M."/>
            <person name="Goldberg J."/>
            <person name="Griggs A."/>
            <person name="Gujja S."/>
            <person name="Heilman E.R."/>
            <person name="Heiman D."/>
            <person name="Hepburn T."/>
            <person name="Howarth C."/>
            <person name="Jen D."/>
            <person name="Larson L."/>
            <person name="Mehta T."/>
            <person name="Neiman D."/>
            <person name="Pearson M."/>
            <person name="Roberts A."/>
            <person name="Saif S."/>
            <person name="Shea T."/>
            <person name="Shenoy N."/>
            <person name="Sisk P."/>
            <person name="Stolte C."/>
            <person name="Sykes S."/>
            <person name="Walk T."/>
            <person name="White J."/>
            <person name="Yandava C."/>
            <person name="Haas B."/>
            <person name="Nusbaum C."/>
            <person name="Birren B."/>
        </authorList>
    </citation>
    <scope>NUCLEOTIDE SEQUENCE</scope>
    <source>
        <strain evidence="2">ATCC 64411</strain>
    </source>
</reference>
<keyword evidence="4" id="KW-1185">Reference proteome</keyword>
<dbReference type="EnsemblFungi" id="MAPG_09453T0">
    <property type="protein sequence ID" value="MAPG_09453T0"/>
    <property type="gene ID" value="MAPG_09453"/>
</dbReference>
<reference evidence="3" key="5">
    <citation type="submission" date="2015-06" db="UniProtKB">
        <authorList>
            <consortium name="EnsemblFungi"/>
        </authorList>
    </citation>
    <scope>IDENTIFICATION</scope>
    <source>
        <strain evidence="3">ATCC 64411</strain>
    </source>
</reference>
<dbReference type="OrthoDB" id="1695362at2759"/>
<proteinExistence type="predicted"/>
<name>A0A0C4EA01_MAGP6</name>
<feature type="signal peptide" evidence="1">
    <location>
        <begin position="1"/>
        <end position="21"/>
    </location>
</feature>
<reference evidence="4" key="2">
    <citation type="submission" date="2010-05" db="EMBL/GenBank/DDBJ databases">
        <title>The genome sequence of Magnaporthe poae strain ATCC 64411.</title>
        <authorList>
            <person name="Ma L.-J."/>
            <person name="Dead R."/>
            <person name="Young S."/>
            <person name="Zeng Q."/>
            <person name="Koehrsen M."/>
            <person name="Alvarado L."/>
            <person name="Berlin A."/>
            <person name="Chapman S.B."/>
            <person name="Chen Z."/>
            <person name="Freedman E."/>
            <person name="Gellesch M."/>
            <person name="Goldberg J."/>
            <person name="Griggs A."/>
            <person name="Gujja S."/>
            <person name="Heilman E.R."/>
            <person name="Heiman D."/>
            <person name="Hepburn T."/>
            <person name="Howarth C."/>
            <person name="Jen D."/>
            <person name="Larson L."/>
            <person name="Mehta T."/>
            <person name="Neiman D."/>
            <person name="Pearson M."/>
            <person name="Roberts A."/>
            <person name="Saif S."/>
            <person name="Shea T."/>
            <person name="Shenoy N."/>
            <person name="Sisk P."/>
            <person name="Stolte C."/>
            <person name="Sykes S."/>
            <person name="Walk T."/>
            <person name="White J."/>
            <person name="Yandava C."/>
            <person name="Haas B."/>
            <person name="Nusbaum C."/>
            <person name="Birren B."/>
        </authorList>
    </citation>
    <scope>NUCLEOTIDE SEQUENCE [LARGE SCALE GENOMIC DNA]</scope>
    <source>
        <strain evidence="4">ATCC 64411 / 73-15</strain>
    </source>
</reference>
<protein>
    <submittedName>
        <fullName evidence="2 3">Uncharacterized protein</fullName>
    </submittedName>
</protein>
<gene>
    <name evidence="2" type="ORF">MAPG_09453</name>
</gene>
<keyword evidence="1" id="KW-0732">Signal</keyword>
<sequence length="113" mass="12474">MFPPQLYLLSLVAEHLQPVDADSSSPAARQERRESLLQFIQETPPDGVPWADKVISPSLIGSVDETGKGDHRIVLGLARPRGDPDRVVYVTFEKGGARFGEVRMHPRSQTGKL</sequence>
<evidence type="ECO:0000313" key="4">
    <source>
        <dbReference type="Proteomes" id="UP000011715"/>
    </source>
</evidence>
<reference evidence="3" key="4">
    <citation type="journal article" date="2015" name="G3 (Bethesda)">
        <title>Genome sequences of three phytopathogenic species of the Magnaporthaceae family of fungi.</title>
        <authorList>
            <person name="Okagaki L.H."/>
            <person name="Nunes C.C."/>
            <person name="Sailsbery J."/>
            <person name="Clay B."/>
            <person name="Brown D."/>
            <person name="John T."/>
            <person name="Oh Y."/>
            <person name="Young N."/>
            <person name="Fitzgerald M."/>
            <person name="Haas B.J."/>
            <person name="Zeng Q."/>
            <person name="Young S."/>
            <person name="Adiconis X."/>
            <person name="Fan L."/>
            <person name="Levin J.Z."/>
            <person name="Mitchell T.K."/>
            <person name="Okubara P.A."/>
            <person name="Farman M.L."/>
            <person name="Kohn L.M."/>
            <person name="Birren B."/>
            <person name="Ma L.-J."/>
            <person name="Dean R.A."/>
        </authorList>
    </citation>
    <scope>NUCLEOTIDE SEQUENCE</scope>
    <source>
        <strain evidence="3">ATCC 64411 / 73-15</strain>
    </source>
</reference>
<evidence type="ECO:0000313" key="2">
    <source>
        <dbReference type="EMBL" id="KLU90928.1"/>
    </source>
</evidence>
<organism evidence="3 4">
    <name type="scientific">Magnaporthiopsis poae (strain ATCC 64411 / 73-15)</name>
    <name type="common">Kentucky bluegrass fungus</name>
    <name type="synonym">Magnaporthe poae</name>
    <dbReference type="NCBI Taxonomy" id="644358"/>
    <lineage>
        <taxon>Eukaryota</taxon>
        <taxon>Fungi</taxon>
        <taxon>Dikarya</taxon>
        <taxon>Ascomycota</taxon>
        <taxon>Pezizomycotina</taxon>
        <taxon>Sordariomycetes</taxon>
        <taxon>Sordariomycetidae</taxon>
        <taxon>Magnaporthales</taxon>
        <taxon>Magnaporthaceae</taxon>
        <taxon>Magnaporthiopsis</taxon>
    </lineage>
</organism>
<feature type="chain" id="PRO_5009385900" evidence="1">
    <location>
        <begin position="22"/>
        <end position="113"/>
    </location>
</feature>
<dbReference type="VEuPathDB" id="FungiDB:MAPG_09453"/>
<reference evidence="2" key="3">
    <citation type="submission" date="2011-03" db="EMBL/GenBank/DDBJ databases">
        <title>Annotation of Magnaporthe poae ATCC 64411.</title>
        <authorList>
            <person name="Ma L.-J."/>
            <person name="Dead R."/>
            <person name="Young S.K."/>
            <person name="Zeng Q."/>
            <person name="Gargeya S."/>
            <person name="Fitzgerald M."/>
            <person name="Haas B."/>
            <person name="Abouelleil A."/>
            <person name="Alvarado L."/>
            <person name="Arachchi H.M."/>
            <person name="Berlin A."/>
            <person name="Brown A."/>
            <person name="Chapman S.B."/>
            <person name="Chen Z."/>
            <person name="Dunbar C."/>
            <person name="Freedman E."/>
            <person name="Gearin G."/>
            <person name="Gellesch M."/>
            <person name="Goldberg J."/>
            <person name="Griggs A."/>
            <person name="Gujja S."/>
            <person name="Heiman D."/>
            <person name="Howarth C."/>
            <person name="Larson L."/>
            <person name="Lui A."/>
            <person name="MacDonald P.J.P."/>
            <person name="Mehta T."/>
            <person name="Montmayeur A."/>
            <person name="Murphy C."/>
            <person name="Neiman D."/>
            <person name="Pearson M."/>
            <person name="Priest M."/>
            <person name="Roberts A."/>
            <person name="Saif S."/>
            <person name="Shea T."/>
            <person name="Shenoy N."/>
            <person name="Sisk P."/>
            <person name="Stolte C."/>
            <person name="Sykes S."/>
            <person name="Yandava C."/>
            <person name="Wortman J."/>
            <person name="Nusbaum C."/>
            <person name="Birren B."/>
        </authorList>
    </citation>
    <scope>NUCLEOTIDE SEQUENCE</scope>
    <source>
        <strain evidence="2">ATCC 64411</strain>
    </source>
</reference>
<dbReference type="EMBL" id="GL876976">
    <property type="protein sequence ID" value="KLU90928.1"/>
    <property type="molecule type" value="Genomic_DNA"/>
</dbReference>
<dbReference type="EMBL" id="ADBL01002413">
    <property type="status" value="NOT_ANNOTATED_CDS"/>
    <property type="molecule type" value="Genomic_DNA"/>
</dbReference>
<dbReference type="STRING" id="644358.A0A0C4EA01"/>